<reference evidence="4" key="1">
    <citation type="submission" date="2017-12" db="EMBL/GenBank/DDBJ databases">
        <title>Sequencing the genomes of 1000 Actinobacteria strains.</title>
        <authorList>
            <person name="Klenk H.-P."/>
        </authorList>
    </citation>
    <scope>NUCLEOTIDE SEQUENCE [LARGE SCALE GENOMIC DNA]</scope>
    <source>
        <strain evidence="4">DSM 44228</strain>
    </source>
</reference>
<dbReference type="SUPFAM" id="SSF56235">
    <property type="entry name" value="N-terminal nucleophile aminohydrolases (Ntn hydrolases)"/>
    <property type="match status" value="1"/>
</dbReference>
<sequence length="250" mass="26727">MCRHLGYLGPAVSLAELLLEPDHSLLEQAWAPDDMRGGGTVNADGFGVGWYRPDGSTASYRAAVPMWVDGSFRQVAADVRSGAVVAAVRSATVGMPVVPGACAPFTDDTWLFSHNGRVTGWPDSLAKLAARVEVVDLLTLDASTDSALLWALLRQRLVEGAEPDQAVQELVGEVVATAPDSRLNLLLSDGTRLIATTWTHSLWVRRTETAVAVASEPFGADTGWMEVPDRCLLVADTENVQVSSLSEGER</sequence>
<dbReference type="PANTHER" id="PTHR43187">
    <property type="entry name" value="GLUTAMINE AMIDOTRANSFERASE DUG3-RELATED"/>
    <property type="match status" value="1"/>
</dbReference>
<dbReference type="Pfam" id="PF13230">
    <property type="entry name" value="GATase_4"/>
    <property type="match status" value="1"/>
</dbReference>
<dbReference type="CDD" id="cd01908">
    <property type="entry name" value="YafJ"/>
    <property type="match status" value="1"/>
</dbReference>
<dbReference type="EMBL" id="PJNB01000001">
    <property type="protein sequence ID" value="PKW17572.1"/>
    <property type="molecule type" value="Genomic_DNA"/>
</dbReference>
<dbReference type="InterPro" id="IPR026869">
    <property type="entry name" value="EgtC-like"/>
</dbReference>
<dbReference type="InterPro" id="IPR032889">
    <property type="entry name" value="EgtC_Actinobacteria"/>
</dbReference>
<protein>
    <recommendedName>
        <fullName evidence="2">Gamma-glutamyl-hercynylcysteine sulfoxide hydrolase</fullName>
        <ecNumber evidence="2">3.5.1.118</ecNumber>
    </recommendedName>
    <alternativeName>
        <fullName evidence="2">Gamma-glutamyl hercynylcysteine S-oxide hydrolase</fullName>
    </alternativeName>
</protein>
<dbReference type="UniPathway" id="UPA01014"/>
<dbReference type="AlphaFoldDB" id="A0A2N3Y3T3"/>
<evidence type="ECO:0000256" key="2">
    <source>
        <dbReference type="HAMAP-Rule" id="MF_02036"/>
    </source>
</evidence>
<gene>
    <name evidence="2" type="primary">egtC</name>
    <name evidence="4" type="ORF">A8926_5550</name>
</gene>
<comment type="catalytic activity">
    <reaction evidence="2">
        <text>gamma-L-glutamyl-hercynylcysteine S-oxide + H2O = S-(hercyn-2-yl)-L-cysteine S-oxide + L-glutamate</text>
        <dbReference type="Rhea" id="RHEA:42684"/>
        <dbReference type="ChEBI" id="CHEBI:15377"/>
        <dbReference type="ChEBI" id="CHEBI:29985"/>
        <dbReference type="ChEBI" id="CHEBI:82703"/>
        <dbReference type="ChEBI" id="CHEBI:82706"/>
        <dbReference type="EC" id="3.5.1.118"/>
    </reaction>
</comment>
<evidence type="ECO:0000259" key="3">
    <source>
        <dbReference type="PROSITE" id="PS51278"/>
    </source>
</evidence>
<dbReference type="NCBIfam" id="TIGR03442">
    <property type="entry name" value="ergothioneine biosynthesis protein EgtC"/>
    <property type="match status" value="1"/>
</dbReference>
<dbReference type="Proteomes" id="UP000233786">
    <property type="component" value="Unassembled WGS sequence"/>
</dbReference>
<keyword evidence="2" id="KW-0378">Hydrolase</keyword>
<dbReference type="InterPro" id="IPR017808">
    <property type="entry name" value="EgtC"/>
</dbReference>
<dbReference type="GO" id="GO:0016740">
    <property type="term" value="F:transferase activity"/>
    <property type="evidence" value="ECO:0007669"/>
    <property type="project" value="UniProtKB-KW"/>
</dbReference>
<dbReference type="STRING" id="994479.GCA_000194155_00898"/>
<comment type="pathway">
    <text evidence="2">Amino-acid biosynthesis; ergothioneine biosynthesis.</text>
</comment>
<dbReference type="HAMAP" id="MF_02036">
    <property type="entry name" value="EgtC"/>
    <property type="match status" value="1"/>
</dbReference>
<proteinExistence type="inferred from homology"/>
<dbReference type="InterPro" id="IPR017932">
    <property type="entry name" value="GATase_2_dom"/>
</dbReference>
<dbReference type="InterPro" id="IPR052373">
    <property type="entry name" value="Gamma-glu_amide_hydrolase"/>
</dbReference>
<evidence type="ECO:0000313" key="5">
    <source>
        <dbReference type="Proteomes" id="UP000233786"/>
    </source>
</evidence>
<dbReference type="PANTHER" id="PTHR43187:SF2">
    <property type="entry name" value="GAMMA-GLUTAMYL-HERCYNYLCYSTEINE SULFOXIDE HYDROLASE"/>
    <property type="match status" value="1"/>
</dbReference>
<keyword evidence="1 2" id="KW-0315">Glutamine amidotransferase</keyword>
<dbReference type="InterPro" id="IPR029055">
    <property type="entry name" value="Ntn_hydrolases_N"/>
</dbReference>
<comment type="function">
    <text evidence="2">Catalyzes the hydrolysis of the gamma-glutamyl amide bond of hercynyl-gamma-L-glutamyl-L-cysteine sulfoxide to produce hercynylcysteine sulfoxide, a step in the biosynthesis pathway of ergothioneine.</text>
</comment>
<dbReference type="GO" id="GO:0052699">
    <property type="term" value="P:ergothioneine biosynthetic process"/>
    <property type="evidence" value="ECO:0007669"/>
    <property type="project" value="UniProtKB-UniRule"/>
</dbReference>
<evidence type="ECO:0000313" key="4">
    <source>
        <dbReference type="EMBL" id="PKW17572.1"/>
    </source>
</evidence>
<accession>A0A2N3Y3T3</accession>
<dbReference type="GO" id="GO:0016811">
    <property type="term" value="F:hydrolase activity, acting on carbon-nitrogen (but not peptide) bonds, in linear amides"/>
    <property type="evidence" value="ECO:0007669"/>
    <property type="project" value="UniProtKB-UniRule"/>
</dbReference>
<organism evidence="4 5">
    <name type="scientific">Saccharopolyspora spinosa</name>
    <dbReference type="NCBI Taxonomy" id="60894"/>
    <lineage>
        <taxon>Bacteria</taxon>
        <taxon>Bacillati</taxon>
        <taxon>Actinomycetota</taxon>
        <taxon>Actinomycetes</taxon>
        <taxon>Pseudonocardiales</taxon>
        <taxon>Pseudonocardiaceae</taxon>
        <taxon>Saccharopolyspora</taxon>
    </lineage>
</organism>
<dbReference type="Gene3D" id="3.60.20.10">
    <property type="entry name" value="Glutamine Phosphoribosylpyrophosphate, subunit 1, domain 1"/>
    <property type="match status" value="1"/>
</dbReference>
<evidence type="ECO:0000256" key="1">
    <source>
        <dbReference type="ARBA" id="ARBA00022962"/>
    </source>
</evidence>
<feature type="domain" description="Glutamine amidotransferase type-2" evidence="3">
    <location>
        <begin position="2"/>
        <end position="250"/>
    </location>
</feature>
<keyword evidence="5" id="KW-1185">Reference proteome</keyword>
<comment type="caution">
    <text evidence="4">The sequence shown here is derived from an EMBL/GenBank/DDBJ whole genome shotgun (WGS) entry which is preliminary data.</text>
</comment>
<dbReference type="OrthoDB" id="9804310at2"/>
<name>A0A2N3Y3T3_SACSN</name>
<dbReference type="EC" id="3.5.1.118" evidence="2"/>
<dbReference type="RefSeq" id="WP_029534964.1">
    <property type="nucleotide sequence ID" value="NZ_CP061007.1"/>
</dbReference>
<dbReference type="PROSITE" id="PS51278">
    <property type="entry name" value="GATASE_TYPE_2"/>
    <property type="match status" value="1"/>
</dbReference>